<evidence type="ECO:0000256" key="2">
    <source>
        <dbReference type="ARBA" id="ARBA00006289"/>
    </source>
</evidence>
<dbReference type="PANTHER" id="PTHR21373">
    <property type="entry name" value="GLUCOSE REPRESSIBLE PROTEIN MAK10"/>
    <property type="match status" value="1"/>
</dbReference>
<dbReference type="InterPro" id="IPR057982">
    <property type="entry name" value="TPR_NAA35"/>
</dbReference>
<name>A0ABR0EXT3_ZASCE</name>
<protein>
    <submittedName>
        <fullName evidence="7">Uncharacterized protein</fullName>
    </submittedName>
</protein>
<feature type="domain" description="NAA35-like TPR repeats" evidence="6">
    <location>
        <begin position="364"/>
        <end position="727"/>
    </location>
</feature>
<evidence type="ECO:0000256" key="3">
    <source>
        <dbReference type="ARBA" id="ARBA00022490"/>
    </source>
</evidence>
<dbReference type="Pfam" id="PF04112">
    <property type="entry name" value="Mak10"/>
    <property type="match status" value="1"/>
</dbReference>
<comment type="subcellular location">
    <subcellularLocation>
        <location evidence="1">Cytoplasm</location>
    </subcellularLocation>
</comment>
<keyword evidence="8" id="KW-1185">Reference proteome</keyword>
<evidence type="ECO:0000256" key="4">
    <source>
        <dbReference type="SAM" id="MobiDB-lite"/>
    </source>
</evidence>
<dbReference type="InterPro" id="IPR057983">
    <property type="entry name" value="NAA35-like_N"/>
</dbReference>
<reference evidence="7 8" key="1">
    <citation type="journal article" date="2023" name="G3 (Bethesda)">
        <title>A chromosome-level genome assembly of Zasmidium syzygii isolated from banana leaves.</title>
        <authorList>
            <person name="van Westerhoven A.C."/>
            <person name="Mehrabi R."/>
            <person name="Talebi R."/>
            <person name="Steentjes M.B.F."/>
            <person name="Corcolon B."/>
            <person name="Chong P.A."/>
            <person name="Kema G.H.J."/>
            <person name="Seidl M.F."/>
        </authorList>
    </citation>
    <scope>NUCLEOTIDE SEQUENCE [LARGE SCALE GENOMIC DNA]</scope>
    <source>
        <strain evidence="7 8">P124</strain>
    </source>
</reference>
<organism evidence="7 8">
    <name type="scientific">Zasmidium cellare</name>
    <name type="common">Wine cellar mold</name>
    <name type="synonym">Racodium cellare</name>
    <dbReference type="NCBI Taxonomy" id="395010"/>
    <lineage>
        <taxon>Eukaryota</taxon>
        <taxon>Fungi</taxon>
        <taxon>Dikarya</taxon>
        <taxon>Ascomycota</taxon>
        <taxon>Pezizomycotina</taxon>
        <taxon>Dothideomycetes</taxon>
        <taxon>Dothideomycetidae</taxon>
        <taxon>Mycosphaerellales</taxon>
        <taxon>Mycosphaerellaceae</taxon>
        <taxon>Zasmidium</taxon>
    </lineage>
</organism>
<dbReference type="EMBL" id="JAXOVC010000002">
    <property type="protein sequence ID" value="KAK4505888.1"/>
    <property type="molecule type" value="Genomic_DNA"/>
</dbReference>
<evidence type="ECO:0000313" key="7">
    <source>
        <dbReference type="EMBL" id="KAK4505888.1"/>
    </source>
</evidence>
<proteinExistence type="inferred from homology"/>
<accession>A0ABR0EXT3</accession>
<evidence type="ECO:0000259" key="5">
    <source>
        <dbReference type="Pfam" id="PF04112"/>
    </source>
</evidence>
<feature type="domain" description="NAA35-like N-terminal" evidence="5">
    <location>
        <begin position="68"/>
        <end position="229"/>
    </location>
</feature>
<evidence type="ECO:0000313" key="8">
    <source>
        <dbReference type="Proteomes" id="UP001305779"/>
    </source>
</evidence>
<dbReference type="PANTHER" id="PTHR21373:SF0">
    <property type="entry name" value="N-ALPHA-ACETYLTRANSFERASE 35, NATC AUXILIARY SUBUNIT"/>
    <property type="match status" value="1"/>
</dbReference>
<feature type="region of interest" description="Disordered" evidence="4">
    <location>
        <begin position="1"/>
        <end position="29"/>
    </location>
</feature>
<evidence type="ECO:0000256" key="1">
    <source>
        <dbReference type="ARBA" id="ARBA00004496"/>
    </source>
</evidence>
<comment type="similarity">
    <text evidence="2">Belongs to the MAK10 family.</text>
</comment>
<evidence type="ECO:0000259" key="6">
    <source>
        <dbReference type="Pfam" id="PF25789"/>
    </source>
</evidence>
<dbReference type="Pfam" id="PF25789">
    <property type="entry name" value="TPR_NAA35"/>
    <property type="match status" value="1"/>
</dbReference>
<gene>
    <name evidence="7" type="ORF">PRZ48_003853</name>
</gene>
<dbReference type="InterPro" id="IPR007244">
    <property type="entry name" value="Naa35_N"/>
</dbReference>
<comment type="caution">
    <text evidence="7">The sequence shown here is derived from an EMBL/GenBank/DDBJ whole genome shotgun (WGS) entry which is preliminary data.</text>
</comment>
<keyword evidence="3" id="KW-0963">Cytoplasm</keyword>
<sequence>MPSDDLADEASPLNDKQNGGDDLSDPATAEARLQEEARRLRKKPISVGTRGVRDVTEDFVAASEQLQPGELVKDEYFTLFEAVGALEIMDPKMDSGRIPPGDSFEPDFDVCAGLNARQVLWIMDELFRLEMSFQDGYPLSQNIFTSLHVFRLLAPENRHPYHLRFNGPSAKDETTVELQLVHFVLSAYCIAVVKCVQCTLSSIQTYTYYEEEDFVTYLFGRELLPKLSAVDATRLLIDAADWLETSGLDEPVRDAIRLRLLAREELLTSMDSTDEGIDEWDKFRAKIRDIRQQHELATPVPDAFSDKVQRQLATSTPPRPMPQLSWDQACDKWLHLCDDILATRALTSFRIRQSPHCLQRATWAFAYRQPPPSTYARAKMQETLTAGDCVAGEVSHFDLMLTDIRDLVLAGDPLADPASFQVEVPSDPRHRASRLIEDFMSRMFGEYLNLYRMVCQNRCRMRRTFTQTLPIFDELETVAHEVDEQLNEIVVPRLVQDMSGNWHKHCPLSTWLRLHKLQIMIWTIQLGFETDLYLPDELREIFTVLEHLTRTRLSCLIQMELFVVKKLQLPEAGKLSRDDKEQCRSSSEWIKSLSLQEQVNVTLSSLLSSFCTTLEDLALIDARSKPYSQSQLRYEARYKPFLGLQWDSVPALEDLERQGRAEAITLSEIQQICTSYAEAIKTTRGMLGELKNMNPTQAKYVGTEEEWKKGIKSLETTCVAISVAASQLQRICEKHKDKLDRLGEVAEVSFPVPEKRYHVWWVVPQLKEK</sequence>
<dbReference type="Proteomes" id="UP001305779">
    <property type="component" value="Unassembled WGS sequence"/>
</dbReference>